<evidence type="ECO:0000256" key="7">
    <source>
        <dbReference type="ARBA" id="ARBA00047872"/>
    </source>
</evidence>
<protein>
    <recommendedName>
        <fullName evidence="9">Aspartokinase</fullName>
        <ecNumber evidence="9">2.7.2.4</ecNumber>
    </recommendedName>
</protein>
<name>A0A5D0HU33_9FLAO</name>
<dbReference type="GO" id="GO:0005829">
    <property type="term" value="C:cytosol"/>
    <property type="evidence" value="ECO:0007669"/>
    <property type="project" value="TreeGrafter"/>
</dbReference>
<dbReference type="GO" id="GO:0005524">
    <property type="term" value="F:ATP binding"/>
    <property type="evidence" value="ECO:0007669"/>
    <property type="project" value="UniProtKB-KW"/>
</dbReference>
<comment type="similarity">
    <text evidence="2 9">Belongs to the aspartokinase family.</text>
</comment>
<keyword evidence="13" id="KW-1185">Reference proteome</keyword>
<evidence type="ECO:0000313" key="12">
    <source>
        <dbReference type="EMBL" id="TYA74420.1"/>
    </source>
</evidence>
<reference evidence="12 13" key="1">
    <citation type="submission" date="2019-08" db="EMBL/GenBank/DDBJ databases">
        <title>Seonamhaeicola sediminis sp. nov., isolated from marine sediment.</title>
        <authorList>
            <person name="Cao W.R."/>
        </authorList>
    </citation>
    <scope>NUCLEOTIDE SEQUENCE [LARGE SCALE GENOMIC DNA]</scope>
    <source>
        <strain evidence="12 13">B011</strain>
    </source>
</reference>
<dbReference type="Gene3D" id="1.20.120.1320">
    <property type="entry name" value="Aspartokinase, catalytic domain"/>
    <property type="match status" value="1"/>
</dbReference>
<dbReference type="InterPro" id="IPR001048">
    <property type="entry name" value="Asp/Glu/Uridylate_kinase"/>
</dbReference>
<dbReference type="GO" id="GO:0004072">
    <property type="term" value="F:aspartate kinase activity"/>
    <property type="evidence" value="ECO:0007669"/>
    <property type="project" value="UniProtKB-EC"/>
</dbReference>
<evidence type="ECO:0000256" key="4">
    <source>
        <dbReference type="ARBA" id="ARBA00022741"/>
    </source>
</evidence>
<dbReference type="SUPFAM" id="SSF55021">
    <property type="entry name" value="ACT-like"/>
    <property type="match status" value="1"/>
</dbReference>
<dbReference type="RefSeq" id="WP_148543338.1">
    <property type="nucleotide sequence ID" value="NZ_VSDQ01000679.1"/>
</dbReference>
<dbReference type="InterPro" id="IPR036393">
    <property type="entry name" value="AceGlu_kinase-like_sf"/>
</dbReference>
<keyword evidence="3 9" id="KW-0808">Transferase</keyword>
<keyword evidence="4 8" id="KW-0547">Nucleotide-binding</keyword>
<dbReference type="Gene3D" id="3.30.70.260">
    <property type="match status" value="2"/>
</dbReference>
<feature type="binding site" evidence="8">
    <location>
        <position position="231"/>
    </location>
    <ligand>
        <name>ATP</name>
        <dbReference type="ChEBI" id="CHEBI:30616"/>
    </ligand>
</feature>
<dbReference type="InterPro" id="IPR005260">
    <property type="entry name" value="Asp_kin_monofn"/>
</dbReference>
<dbReference type="UniPathway" id="UPA00051">
    <property type="reaction ID" value="UER00462"/>
</dbReference>
<keyword evidence="5 9" id="KW-0418">Kinase</keyword>
<evidence type="ECO:0000256" key="2">
    <source>
        <dbReference type="ARBA" id="ARBA00010122"/>
    </source>
</evidence>
<dbReference type="UniPathway" id="UPA00050">
    <property type="reaction ID" value="UER00461"/>
</dbReference>
<dbReference type="PANTHER" id="PTHR21499">
    <property type="entry name" value="ASPARTATE KINASE"/>
    <property type="match status" value="1"/>
</dbReference>
<dbReference type="PIRSF" id="PIRSF000726">
    <property type="entry name" value="Asp_kin"/>
    <property type="match status" value="1"/>
</dbReference>
<evidence type="ECO:0000256" key="10">
    <source>
        <dbReference type="RuleBase" id="RU004249"/>
    </source>
</evidence>
<evidence type="ECO:0000256" key="3">
    <source>
        <dbReference type="ARBA" id="ARBA00022679"/>
    </source>
</evidence>
<dbReference type="PANTHER" id="PTHR21499:SF59">
    <property type="entry name" value="ASPARTOKINASE"/>
    <property type="match status" value="1"/>
</dbReference>
<keyword evidence="6 8" id="KW-0067">ATP-binding</keyword>
<proteinExistence type="inferred from homology"/>
<evidence type="ECO:0000256" key="8">
    <source>
        <dbReference type="PIRSR" id="PIRSR000726-1"/>
    </source>
</evidence>
<evidence type="ECO:0000256" key="6">
    <source>
        <dbReference type="ARBA" id="ARBA00022840"/>
    </source>
</evidence>
<dbReference type="Pfam" id="PF00696">
    <property type="entry name" value="AA_kinase"/>
    <property type="match status" value="1"/>
</dbReference>
<dbReference type="EMBL" id="VSDQ01000679">
    <property type="protein sequence ID" value="TYA74420.1"/>
    <property type="molecule type" value="Genomic_DNA"/>
</dbReference>
<dbReference type="SUPFAM" id="SSF53633">
    <property type="entry name" value="Carbamate kinase-like"/>
    <property type="match status" value="1"/>
</dbReference>
<comment type="caution">
    <text evidence="12">The sequence shown here is derived from an EMBL/GenBank/DDBJ whole genome shotgun (WGS) entry which is preliminary data.</text>
</comment>
<dbReference type="InterPro" id="IPR001341">
    <property type="entry name" value="Asp_kinase"/>
</dbReference>
<gene>
    <name evidence="12" type="ORF">FUA24_13935</name>
</gene>
<evidence type="ECO:0000256" key="5">
    <source>
        <dbReference type="ARBA" id="ARBA00022777"/>
    </source>
</evidence>
<comment type="pathway">
    <text evidence="10">Amino-acid biosynthesis; L-threonine biosynthesis; L-threonine from L-aspartate: step 1/5.</text>
</comment>
<dbReference type="UniPathway" id="UPA00034">
    <property type="reaction ID" value="UER00015"/>
</dbReference>
<organism evidence="12 13">
    <name type="scientific">Seonamhaeicola marinus</name>
    <dbReference type="NCBI Taxonomy" id="1912246"/>
    <lineage>
        <taxon>Bacteria</taxon>
        <taxon>Pseudomonadati</taxon>
        <taxon>Bacteroidota</taxon>
        <taxon>Flavobacteriia</taxon>
        <taxon>Flavobacteriales</taxon>
        <taxon>Flavobacteriaceae</taxon>
    </lineage>
</organism>
<dbReference type="NCBIfam" id="TIGR00657">
    <property type="entry name" value="asp_kinases"/>
    <property type="match status" value="1"/>
</dbReference>
<evidence type="ECO:0000313" key="13">
    <source>
        <dbReference type="Proteomes" id="UP000323930"/>
    </source>
</evidence>
<feature type="domain" description="Aspartate/glutamate/uridylate kinase" evidence="11">
    <location>
        <begin position="3"/>
        <end position="276"/>
    </location>
</feature>
<dbReference type="AlphaFoldDB" id="A0A5D0HU33"/>
<keyword evidence="10" id="KW-0028">Amino-acid biosynthesis</keyword>
<dbReference type="InterPro" id="IPR042199">
    <property type="entry name" value="AsparK_Bifunc_asparK/hSer_DH"/>
</dbReference>
<dbReference type="GO" id="GO:0009090">
    <property type="term" value="P:homoserine biosynthetic process"/>
    <property type="evidence" value="ECO:0007669"/>
    <property type="project" value="TreeGrafter"/>
</dbReference>
<dbReference type="GO" id="GO:0009089">
    <property type="term" value="P:lysine biosynthetic process via diaminopimelate"/>
    <property type="evidence" value="ECO:0007669"/>
    <property type="project" value="UniProtKB-UniPathway"/>
</dbReference>
<dbReference type="Gene3D" id="3.40.1160.10">
    <property type="entry name" value="Acetylglutamate kinase-like"/>
    <property type="match status" value="1"/>
</dbReference>
<evidence type="ECO:0000256" key="1">
    <source>
        <dbReference type="ARBA" id="ARBA00004766"/>
    </source>
</evidence>
<dbReference type="OrthoDB" id="9799110at2"/>
<evidence type="ECO:0000259" key="11">
    <source>
        <dbReference type="Pfam" id="PF00696"/>
    </source>
</evidence>
<comment type="pathway">
    <text evidence="1 10">Amino-acid biosynthesis; L-lysine biosynthesis via DAP pathway; (S)-tetrahydrodipicolinate from L-aspartate: step 1/4.</text>
</comment>
<evidence type="ECO:0000256" key="9">
    <source>
        <dbReference type="RuleBase" id="RU003448"/>
    </source>
</evidence>
<dbReference type="EC" id="2.7.2.4" evidence="9"/>
<dbReference type="Proteomes" id="UP000323930">
    <property type="component" value="Unassembled WGS sequence"/>
</dbReference>
<sequence length="416" mass="46803">MQIFKFGGASVKDAKGVKNLATVLKTVGFKNTLVVVSAMGKVTNALEVVVSNYFEKKGELQSSIQDVIKFHNDILFDLFENESHPIFKKVKLLFDELNSFLKSSKSPNYSFVYDQVVGYGELVSTTIISDYLNTIGIKNNWLDARDVIKTDDYYRRANVNWEITQNAISKKVDTSVLNITQGFLGSDANNFSTTLGREGSDYTAAIFAYCLNAQSVTIWKDVPGVLNADPRHFENAQLLHNISYREAIELAFYGASVIHPKTLQPLQQKEIPLLVKSFLNPENSGTTVGKGVTLNPKIPCFIVKKEQVLISLSSLDFSYIVEENISEIFSLLHQHKMKVDVIQNSAISFSVCVDNIYNNLEKLLQQLKAKFSVTCHNNVSLYTIRHYNQSSIKELEQDKTVLLKQLTQETVQIVTK</sequence>
<accession>A0A5D0HU33</accession>
<dbReference type="InterPro" id="IPR045865">
    <property type="entry name" value="ACT-like_dom_sf"/>
</dbReference>
<comment type="pathway">
    <text evidence="10">Amino-acid biosynthesis; L-methionine biosynthesis via de novo pathway; L-homoserine from L-aspartate: step 1/3.</text>
</comment>
<comment type="catalytic activity">
    <reaction evidence="7 9">
        <text>L-aspartate + ATP = 4-phospho-L-aspartate + ADP</text>
        <dbReference type="Rhea" id="RHEA:23776"/>
        <dbReference type="ChEBI" id="CHEBI:29991"/>
        <dbReference type="ChEBI" id="CHEBI:30616"/>
        <dbReference type="ChEBI" id="CHEBI:57535"/>
        <dbReference type="ChEBI" id="CHEBI:456216"/>
        <dbReference type="EC" id="2.7.2.4"/>
    </reaction>
</comment>
<dbReference type="GO" id="GO:0009088">
    <property type="term" value="P:threonine biosynthetic process"/>
    <property type="evidence" value="ECO:0007669"/>
    <property type="project" value="UniProtKB-UniPathway"/>
</dbReference>